<comment type="caution">
    <text evidence="2">The sequence shown here is derived from an EMBL/GenBank/DDBJ whole genome shotgun (WGS) entry which is preliminary data.</text>
</comment>
<keyword evidence="1" id="KW-0732">Signal</keyword>
<accession>A0ABP8VN19</accession>
<dbReference type="RefSeq" id="WP_345372627.1">
    <property type="nucleotide sequence ID" value="NZ_BAABLM010000001.1"/>
</dbReference>
<feature type="chain" id="PRO_5047203719" description="DUF3558 domain-containing protein" evidence="1">
    <location>
        <begin position="33"/>
        <end position="199"/>
    </location>
</feature>
<evidence type="ECO:0000313" key="3">
    <source>
        <dbReference type="Proteomes" id="UP001501295"/>
    </source>
</evidence>
<dbReference type="Proteomes" id="UP001501295">
    <property type="component" value="Unassembled WGS sequence"/>
</dbReference>
<feature type="signal peptide" evidence="1">
    <location>
        <begin position="1"/>
        <end position="32"/>
    </location>
</feature>
<sequence>MSTASRPLPVRALALATTAVAVTALLAGCSAAASTSSPSSRASSSPSATAAPVTGSPVSIACTALVPSSAVGGAALATAYPGMTPTTPAKDPLGDAGVVADASGRVCTWNTTDGHPITVAVGSFDDSTLTRVKNGLVTTSNSVPTYGVEGYFALVEKTGIAEAFTGSYWIVATSKSFVEPGSAQPLMAQVLSTLGGSAG</sequence>
<organism evidence="2 3">
    <name type="scientific">Frondihabitans cladoniiphilus</name>
    <dbReference type="NCBI Taxonomy" id="715785"/>
    <lineage>
        <taxon>Bacteria</taxon>
        <taxon>Bacillati</taxon>
        <taxon>Actinomycetota</taxon>
        <taxon>Actinomycetes</taxon>
        <taxon>Micrococcales</taxon>
        <taxon>Microbacteriaceae</taxon>
        <taxon>Frondihabitans</taxon>
    </lineage>
</organism>
<gene>
    <name evidence="2" type="ORF">GCM10025780_04010</name>
</gene>
<dbReference type="PROSITE" id="PS51257">
    <property type="entry name" value="PROKAR_LIPOPROTEIN"/>
    <property type="match status" value="1"/>
</dbReference>
<evidence type="ECO:0000313" key="2">
    <source>
        <dbReference type="EMBL" id="GAA4665746.1"/>
    </source>
</evidence>
<protein>
    <recommendedName>
        <fullName evidence="4">DUF3558 domain-containing protein</fullName>
    </recommendedName>
</protein>
<evidence type="ECO:0000256" key="1">
    <source>
        <dbReference type="SAM" id="SignalP"/>
    </source>
</evidence>
<dbReference type="EMBL" id="BAABLM010000001">
    <property type="protein sequence ID" value="GAA4665746.1"/>
    <property type="molecule type" value="Genomic_DNA"/>
</dbReference>
<proteinExistence type="predicted"/>
<reference evidence="3" key="1">
    <citation type="journal article" date="2019" name="Int. J. Syst. Evol. Microbiol.">
        <title>The Global Catalogue of Microorganisms (GCM) 10K type strain sequencing project: providing services to taxonomists for standard genome sequencing and annotation.</title>
        <authorList>
            <consortium name="The Broad Institute Genomics Platform"/>
            <consortium name="The Broad Institute Genome Sequencing Center for Infectious Disease"/>
            <person name="Wu L."/>
            <person name="Ma J."/>
        </authorList>
    </citation>
    <scope>NUCLEOTIDE SEQUENCE [LARGE SCALE GENOMIC DNA]</scope>
    <source>
        <strain evidence="3">JCM 18956</strain>
    </source>
</reference>
<name>A0ABP8VN19_9MICO</name>
<evidence type="ECO:0008006" key="4">
    <source>
        <dbReference type="Google" id="ProtNLM"/>
    </source>
</evidence>
<keyword evidence="3" id="KW-1185">Reference proteome</keyword>